<evidence type="ECO:0000256" key="7">
    <source>
        <dbReference type="ARBA" id="ARBA00038093"/>
    </source>
</evidence>
<evidence type="ECO:0000256" key="3">
    <source>
        <dbReference type="ARBA" id="ARBA00022722"/>
    </source>
</evidence>
<keyword evidence="8" id="KW-0800">Toxin</keyword>
<protein>
    <recommendedName>
        <fullName evidence="8">Ribonuclease VapC</fullName>
        <shortName evidence="8">RNase VapC</shortName>
        <ecNumber evidence="8">3.1.-.-</ecNumber>
    </recommendedName>
    <alternativeName>
        <fullName evidence="8">Toxin VapC</fullName>
    </alternativeName>
</protein>
<dbReference type="AlphaFoldDB" id="A0A6J4JEM5"/>
<dbReference type="InterPro" id="IPR022907">
    <property type="entry name" value="VapC_family"/>
</dbReference>
<organism evidence="10">
    <name type="scientific">uncultured Chloroflexia bacterium</name>
    <dbReference type="NCBI Taxonomy" id="1672391"/>
    <lineage>
        <taxon>Bacteria</taxon>
        <taxon>Bacillati</taxon>
        <taxon>Chloroflexota</taxon>
        <taxon>Chloroflexia</taxon>
        <taxon>environmental samples</taxon>
    </lineage>
</organism>
<evidence type="ECO:0000313" key="10">
    <source>
        <dbReference type="EMBL" id="CAA9277728.1"/>
    </source>
</evidence>
<dbReference type="Pfam" id="PF01850">
    <property type="entry name" value="PIN"/>
    <property type="match status" value="1"/>
</dbReference>
<feature type="binding site" evidence="8">
    <location>
        <position position="5"/>
    </location>
    <ligand>
        <name>Mg(2+)</name>
        <dbReference type="ChEBI" id="CHEBI:18420"/>
    </ligand>
</feature>
<keyword evidence="4 8" id="KW-0479">Metal-binding</keyword>
<evidence type="ECO:0000256" key="2">
    <source>
        <dbReference type="ARBA" id="ARBA00022649"/>
    </source>
</evidence>
<dbReference type="HAMAP" id="MF_00265">
    <property type="entry name" value="VapC_Nob1"/>
    <property type="match status" value="1"/>
</dbReference>
<keyword evidence="2 8" id="KW-1277">Toxin-antitoxin system</keyword>
<sequence length="134" mass="14823">MYLLDTNTVIRYLNGRAPHVRTRLQTTPANEIVVCSIVKAELFFGAMRSNYPARTLAQQQSFLNVFRSLPFDDHAATVYGRIRADLAARGELIGPNDLLIAAIALANNVTLVTHNNGEFGRVVGLQLEDWEVGP</sequence>
<dbReference type="Gene3D" id="3.40.50.1010">
    <property type="entry name" value="5'-nuclease"/>
    <property type="match status" value="1"/>
</dbReference>
<comment type="similarity">
    <text evidence="7 8">Belongs to the PINc/VapC protein family.</text>
</comment>
<dbReference type="InterPro" id="IPR050556">
    <property type="entry name" value="Type_II_TA_system_RNase"/>
</dbReference>
<dbReference type="SUPFAM" id="SSF88723">
    <property type="entry name" value="PIN domain-like"/>
    <property type="match status" value="1"/>
</dbReference>
<proteinExistence type="inferred from homology"/>
<dbReference type="GO" id="GO:0004540">
    <property type="term" value="F:RNA nuclease activity"/>
    <property type="evidence" value="ECO:0007669"/>
    <property type="project" value="InterPro"/>
</dbReference>
<keyword evidence="3 8" id="KW-0540">Nuclease</keyword>
<evidence type="ECO:0000256" key="5">
    <source>
        <dbReference type="ARBA" id="ARBA00022801"/>
    </source>
</evidence>
<gene>
    <name evidence="8" type="primary">vapC</name>
    <name evidence="10" type="ORF">AVDCRST_MAG93-2989</name>
</gene>
<comment type="cofactor">
    <cofactor evidence="1 8">
        <name>Mg(2+)</name>
        <dbReference type="ChEBI" id="CHEBI:18420"/>
    </cofactor>
</comment>
<feature type="binding site" evidence="8">
    <location>
        <position position="97"/>
    </location>
    <ligand>
        <name>Mg(2+)</name>
        <dbReference type="ChEBI" id="CHEBI:18420"/>
    </ligand>
</feature>
<dbReference type="GO" id="GO:0090729">
    <property type="term" value="F:toxin activity"/>
    <property type="evidence" value="ECO:0007669"/>
    <property type="project" value="UniProtKB-KW"/>
</dbReference>
<dbReference type="PANTHER" id="PTHR33653">
    <property type="entry name" value="RIBONUCLEASE VAPC2"/>
    <property type="match status" value="1"/>
</dbReference>
<keyword evidence="5 8" id="KW-0378">Hydrolase</keyword>
<dbReference type="InterPro" id="IPR002716">
    <property type="entry name" value="PIN_dom"/>
</dbReference>
<dbReference type="PANTHER" id="PTHR33653:SF1">
    <property type="entry name" value="RIBONUCLEASE VAPC2"/>
    <property type="match status" value="1"/>
</dbReference>
<evidence type="ECO:0000256" key="4">
    <source>
        <dbReference type="ARBA" id="ARBA00022723"/>
    </source>
</evidence>
<dbReference type="EC" id="3.1.-.-" evidence="8"/>
<accession>A0A6J4JEM5</accession>
<evidence type="ECO:0000256" key="1">
    <source>
        <dbReference type="ARBA" id="ARBA00001946"/>
    </source>
</evidence>
<evidence type="ECO:0000256" key="8">
    <source>
        <dbReference type="HAMAP-Rule" id="MF_00265"/>
    </source>
</evidence>
<dbReference type="GO" id="GO:0016787">
    <property type="term" value="F:hydrolase activity"/>
    <property type="evidence" value="ECO:0007669"/>
    <property type="project" value="UniProtKB-KW"/>
</dbReference>
<comment type="function">
    <text evidence="8">Toxic component of a toxin-antitoxin (TA) system. An RNase.</text>
</comment>
<reference evidence="10" key="1">
    <citation type="submission" date="2020-02" db="EMBL/GenBank/DDBJ databases">
        <authorList>
            <person name="Meier V. D."/>
        </authorList>
    </citation>
    <scope>NUCLEOTIDE SEQUENCE</scope>
    <source>
        <strain evidence="10">AVDCRST_MAG93</strain>
    </source>
</reference>
<name>A0A6J4JEM5_9CHLR</name>
<evidence type="ECO:0000259" key="9">
    <source>
        <dbReference type="Pfam" id="PF01850"/>
    </source>
</evidence>
<feature type="domain" description="PIN" evidence="9">
    <location>
        <begin position="2"/>
        <end position="122"/>
    </location>
</feature>
<dbReference type="InterPro" id="IPR029060">
    <property type="entry name" value="PIN-like_dom_sf"/>
</dbReference>
<evidence type="ECO:0000256" key="6">
    <source>
        <dbReference type="ARBA" id="ARBA00022842"/>
    </source>
</evidence>
<dbReference type="CDD" id="cd18745">
    <property type="entry name" value="PIN_VapC4-5_FitB-like"/>
    <property type="match status" value="1"/>
</dbReference>
<dbReference type="GO" id="GO:0000287">
    <property type="term" value="F:magnesium ion binding"/>
    <property type="evidence" value="ECO:0007669"/>
    <property type="project" value="UniProtKB-UniRule"/>
</dbReference>
<keyword evidence="6 8" id="KW-0460">Magnesium</keyword>
<dbReference type="EMBL" id="CADCTR010001024">
    <property type="protein sequence ID" value="CAA9277728.1"/>
    <property type="molecule type" value="Genomic_DNA"/>
</dbReference>